<feature type="domain" description="PIN" evidence="1">
    <location>
        <begin position="16"/>
        <end position="158"/>
    </location>
</feature>
<dbReference type="Proteomes" id="UP001595547">
    <property type="component" value="Unassembled WGS sequence"/>
</dbReference>
<evidence type="ECO:0000259" key="1">
    <source>
        <dbReference type="Pfam" id="PF13638"/>
    </source>
</evidence>
<dbReference type="InterPro" id="IPR029060">
    <property type="entry name" value="PIN-like_dom_sf"/>
</dbReference>
<keyword evidence="3" id="KW-1185">Reference proteome</keyword>
<sequence length="460" mass="52158">MLICRGHSQLLHRIFVDTNCFLHLRDLKDLPWKEIFPNVTELDIFVAPIVIDELDRLKTEKNDRIRKRCRAALKMIEEASRNVGMRLELKVVPFRVNIVVAVAPPVSWSLYPKLDVNRPDDQLIASALTEPLEGPPTLLSFDTGPLIRARSVNLHAISSPENWGLPAQQDESEKKISRLEAELKEAKANWPLIDARLTGIFKEDMIYLPIPELAPLSNTQLDIITDSIRHQFPIKEVKKTATVFNGMTLGVGGITGEQVSSYRTEYELYIARWRQKIACLHSSIKEAFRFGEVSFSIINRSNVTAINLRVSMNCSGNFIMIAGARQMESFGGVLQAEKPPSPPTDIFSNSRFENLQMPMRDQRRDPTGFYWLEPPDTKKTEAALVCDEFRAKQSYSTSFYVFGDENTIGKIWLEVSAKNLDSPILIEANFKSGIETANWNDPFILDRLPDWLVAAIVSTH</sequence>
<dbReference type="RefSeq" id="WP_380073657.1">
    <property type="nucleotide sequence ID" value="NZ_JBHRTO010000001.1"/>
</dbReference>
<dbReference type="SUPFAM" id="SSF88723">
    <property type="entry name" value="PIN domain-like"/>
    <property type="match status" value="1"/>
</dbReference>
<evidence type="ECO:0000313" key="2">
    <source>
        <dbReference type="EMBL" id="MFC3182077.1"/>
    </source>
</evidence>
<dbReference type="InterPro" id="IPR002716">
    <property type="entry name" value="PIN_dom"/>
</dbReference>
<comment type="caution">
    <text evidence="2">The sequence shown here is derived from an EMBL/GenBank/DDBJ whole genome shotgun (WGS) entry which is preliminary data.</text>
</comment>
<protein>
    <submittedName>
        <fullName evidence="2">PIN domain-containing protein</fullName>
    </submittedName>
</protein>
<evidence type="ECO:0000313" key="3">
    <source>
        <dbReference type="Proteomes" id="UP001595547"/>
    </source>
</evidence>
<dbReference type="Gene3D" id="3.40.50.1010">
    <property type="entry name" value="5'-nuclease"/>
    <property type="match status" value="1"/>
</dbReference>
<gene>
    <name evidence="2" type="ORF">ACFOGH_13830</name>
</gene>
<reference evidence="3" key="1">
    <citation type="journal article" date="2019" name="Int. J. Syst. Evol. Microbiol.">
        <title>The Global Catalogue of Microorganisms (GCM) 10K type strain sequencing project: providing services to taxonomists for standard genome sequencing and annotation.</title>
        <authorList>
            <consortium name="The Broad Institute Genomics Platform"/>
            <consortium name="The Broad Institute Genome Sequencing Center for Infectious Disease"/>
            <person name="Wu L."/>
            <person name="Ma J."/>
        </authorList>
    </citation>
    <scope>NUCLEOTIDE SEQUENCE [LARGE SCALE GENOMIC DNA]</scope>
    <source>
        <strain evidence="3">KCTC 52039</strain>
    </source>
</reference>
<organism evidence="2 3">
    <name type="scientific">Cypionkella sinensis</name>
    <dbReference type="NCBI Taxonomy" id="1756043"/>
    <lineage>
        <taxon>Bacteria</taxon>
        <taxon>Pseudomonadati</taxon>
        <taxon>Pseudomonadota</taxon>
        <taxon>Alphaproteobacteria</taxon>
        <taxon>Rhodobacterales</taxon>
        <taxon>Paracoccaceae</taxon>
        <taxon>Cypionkella</taxon>
    </lineage>
</organism>
<proteinExistence type="predicted"/>
<dbReference type="Pfam" id="PF13638">
    <property type="entry name" value="PIN_4"/>
    <property type="match status" value="1"/>
</dbReference>
<name>A0ABV7J5M4_9RHOB</name>
<accession>A0ABV7J5M4</accession>
<dbReference type="EMBL" id="JBHRTO010000001">
    <property type="protein sequence ID" value="MFC3182077.1"/>
    <property type="molecule type" value="Genomic_DNA"/>
</dbReference>